<dbReference type="GO" id="GO:0003955">
    <property type="term" value="F:NAD(P)H dehydrogenase (quinone) activity"/>
    <property type="evidence" value="ECO:0007669"/>
    <property type="project" value="TreeGrafter"/>
</dbReference>
<dbReference type="InterPro" id="IPR051545">
    <property type="entry name" value="NAD(P)H_dehydrogenase_qn"/>
</dbReference>
<dbReference type="RefSeq" id="WP_035079930.1">
    <property type="nucleotide sequence ID" value="NZ_JQGC01000003.1"/>
</dbReference>
<comment type="caution">
    <text evidence="4">The sequence shown here is derived from an EMBL/GenBank/DDBJ whole genome shotgun (WGS) entry which is preliminary data.</text>
</comment>
<gene>
    <name evidence="4" type="ORF">JP75_04980</name>
</gene>
<evidence type="ECO:0000259" key="3">
    <source>
        <dbReference type="Pfam" id="PF02525"/>
    </source>
</evidence>
<feature type="domain" description="Flavodoxin-like fold" evidence="3">
    <location>
        <begin position="1"/>
        <end position="137"/>
    </location>
</feature>
<dbReference type="STRING" id="46914.JP75_04980"/>
<dbReference type="AlphaFoldDB" id="A0A087M603"/>
<protein>
    <submittedName>
        <fullName evidence="4">NAD(P)H dehydrogenase</fullName>
    </submittedName>
</protein>
<keyword evidence="5" id="KW-1185">Reference proteome</keyword>
<dbReference type="PANTHER" id="PTHR10204:SF34">
    <property type="entry name" value="NAD(P)H DEHYDROGENASE [QUINONE] 1 ISOFORM 1"/>
    <property type="match status" value="1"/>
</dbReference>
<evidence type="ECO:0000256" key="2">
    <source>
        <dbReference type="ARBA" id="ARBA00023002"/>
    </source>
</evidence>
<accession>A0A087M603</accession>
<dbReference type="SUPFAM" id="SSF52218">
    <property type="entry name" value="Flavoproteins"/>
    <property type="match status" value="1"/>
</dbReference>
<organism evidence="4 5">
    <name type="scientific">Devosia riboflavina</name>
    <dbReference type="NCBI Taxonomy" id="46914"/>
    <lineage>
        <taxon>Bacteria</taxon>
        <taxon>Pseudomonadati</taxon>
        <taxon>Pseudomonadota</taxon>
        <taxon>Alphaproteobacteria</taxon>
        <taxon>Hyphomicrobiales</taxon>
        <taxon>Devosiaceae</taxon>
        <taxon>Devosia</taxon>
    </lineage>
</organism>
<comment type="similarity">
    <text evidence="1">Belongs to the NAD(P)H dehydrogenase (quinone) family.</text>
</comment>
<dbReference type="Proteomes" id="UP000028981">
    <property type="component" value="Unassembled WGS sequence"/>
</dbReference>
<dbReference type="EMBL" id="JQGC01000003">
    <property type="protein sequence ID" value="KFL32306.1"/>
    <property type="molecule type" value="Genomic_DNA"/>
</dbReference>
<dbReference type="PANTHER" id="PTHR10204">
    <property type="entry name" value="NAD P H OXIDOREDUCTASE-RELATED"/>
    <property type="match status" value="1"/>
</dbReference>
<keyword evidence="2" id="KW-0560">Oxidoreductase</keyword>
<dbReference type="Gene3D" id="3.40.50.360">
    <property type="match status" value="1"/>
</dbReference>
<evidence type="ECO:0000256" key="1">
    <source>
        <dbReference type="ARBA" id="ARBA00006252"/>
    </source>
</evidence>
<reference evidence="4 5" key="1">
    <citation type="submission" date="2014-08" db="EMBL/GenBank/DDBJ databases">
        <authorList>
            <person name="Hassan Y.I."/>
            <person name="Lepp D."/>
            <person name="Zhou T."/>
        </authorList>
    </citation>
    <scope>NUCLEOTIDE SEQUENCE [LARGE SCALE GENOMIC DNA]</scope>
    <source>
        <strain evidence="4 5">IFO13584</strain>
    </source>
</reference>
<dbReference type="GO" id="GO:0005829">
    <property type="term" value="C:cytosol"/>
    <property type="evidence" value="ECO:0007669"/>
    <property type="project" value="TreeGrafter"/>
</dbReference>
<dbReference type="InterPro" id="IPR029039">
    <property type="entry name" value="Flavoprotein-like_sf"/>
</dbReference>
<dbReference type="InterPro" id="IPR003680">
    <property type="entry name" value="Flavodoxin_fold"/>
</dbReference>
<dbReference type="OrthoDB" id="9798454at2"/>
<dbReference type="Pfam" id="PF02525">
    <property type="entry name" value="Flavodoxin_2"/>
    <property type="match status" value="1"/>
</dbReference>
<sequence>MRIHLVQCHPLADSLNAHLGGRIAQMLIEAGHEVDRLDLYAHGFAPALSAEERRAQYTTLIVPPDIEPLQARLSAADHLVLVFPTWWFSLPAMLKGWFDRVWTPGFAYEHGTPIRPKLTGLKSVTVVTTLGSPWWVDRLVMHQPVKKVLKMAIVGSCAPQAEFRMLSLHGAENVDAQRLERFEGKIAKALGALD</sequence>
<evidence type="ECO:0000313" key="5">
    <source>
        <dbReference type="Proteomes" id="UP000028981"/>
    </source>
</evidence>
<evidence type="ECO:0000313" key="4">
    <source>
        <dbReference type="EMBL" id="KFL32306.1"/>
    </source>
</evidence>
<name>A0A087M603_9HYPH</name>
<proteinExistence type="inferred from homology"/>